<evidence type="ECO:0000313" key="1">
    <source>
        <dbReference type="EMBL" id="CAD7011788.1"/>
    </source>
</evidence>
<gene>
    <name evidence="1" type="ORF">CCAP1982_LOCUS19899</name>
</gene>
<dbReference type="Proteomes" id="UP000606786">
    <property type="component" value="Unassembled WGS sequence"/>
</dbReference>
<reference evidence="1" key="1">
    <citation type="submission" date="2020-11" db="EMBL/GenBank/DDBJ databases">
        <authorList>
            <person name="Whitehead M."/>
        </authorList>
    </citation>
    <scope>NUCLEOTIDE SEQUENCE</scope>
    <source>
        <strain evidence="1">EGII</strain>
    </source>
</reference>
<evidence type="ECO:0000313" key="2">
    <source>
        <dbReference type="Proteomes" id="UP000606786"/>
    </source>
</evidence>
<dbReference type="AlphaFoldDB" id="A0A811V6L2"/>
<keyword evidence="2" id="KW-1185">Reference proteome</keyword>
<proteinExistence type="predicted"/>
<dbReference type="EMBL" id="CAJHJT010000056">
    <property type="protein sequence ID" value="CAD7011788.1"/>
    <property type="molecule type" value="Genomic_DNA"/>
</dbReference>
<organism evidence="1 2">
    <name type="scientific">Ceratitis capitata</name>
    <name type="common">Mediterranean fruit fly</name>
    <name type="synonym">Tephritis capitata</name>
    <dbReference type="NCBI Taxonomy" id="7213"/>
    <lineage>
        <taxon>Eukaryota</taxon>
        <taxon>Metazoa</taxon>
        <taxon>Ecdysozoa</taxon>
        <taxon>Arthropoda</taxon>
        <taxon>Hexapoda</taxon>
        <taxon>Insecta</taxon>
        <taxon>Pterygota</taxon>
        <taxon>Neoptera</taxon>
        <taxon>Endopterygota</taxon>
        <taxon>Diptera</taxon>
        <taxon>Brachycera</taxon>
        <taxon>Muscomorpha</taxon>
        <taxon>Tephritoidea</taxon>
        <taxon>Tephritidae</taxon>
        <taxon>Ceratitis</taxon>
        <taxon>Ceratitis</taxon>
    </lineage>
</organism>
<protein>
    <submittedName>
        <fullName evidence="1">(Mediterranean fruit fly) hypothetical protein</fullName>
    </submittedName>
</protein>
<name>A0A811V6L2_CERCA</name>
<comment type="caution">
    <text evidence="1">The sequence shown here is derived from an EMBL/GenBank/DDBJ whole genome shotgun (WGS) entry which is preliminary data.</text>
</comment>
<sequence>MKGIKISLTIYSFIILLGSNGNAWMLPMVKYSHNIPQSAEELNADESTITEDLKAVIGIKVVKFTRHDPAMRIFDFDMDLARKFAYKQWQNLLSVYFPAPTAQIEEVTVRLPVLEMQTENVTQVQKQSKLMKTLMEAKKEYDEDAPQRVAQALADMYEKTDLHKSLQ</sequence>
<accession>A0A811V6L2</accession>